<accession>A0ABR4P142</accession>
<sequence length="319" mass="35133">MFEVSCRITVPGDPSLPCVSAVFSPDGHWLAVVRGVQVYVYDSTQDYTLAETHIVNHAAPISEVCWSPDGQCLATCSDDFTVVITNRQYGELHRLCGHTAPVVSLCYNSKGNLLFSSSMDESIKIWDVLNGSVMKTMSAHSEPVVSIDVSANDSSILSSGSHDGLIRIFDTATGHCLKTLTYDKDWQSETGVIPITQVKFSANTKYLLVKSYDGIVKIWNCISGEVVRTFKPAGDKYTSMHHACGMDFMYPGETSSTPQSPLVLSGYEHGEVYCWDTNTKETLEVLQTNEDSPIISIHCHDSQVCSLSLTGNCQIWQYK</sequence>
<dbReference type="PANTHER" id="PTHR22847:SF637">
    <property type="entry name" value="WD REPEAT DOMAIN 5B"/>
    <property type="match status" value="1"/>
</dbReference>
<name>A0ABR4P142_9SACH</name>
<evidence type="ECO:0000313" key="5">
    <source>
        <dbReference type="Proteomes" id="UP001623330"/>
    </source>
</evidence>
<evidence type="ECO:0000313" key="4">
    <source>
        <dbReference type="EMBL" id="KAL3235323.1"/>
    </source>
</evidence>
<dbReference type="PROSITE" id="PS50082">
    <property type="entry name" value="WD_REPEATS_2"/>
    <property type="match status" value="3"/>
</dbReference>
<gene>
    <name evidence="4" type="ORF">RNJ44_00082</name>
</gene>
<reference evidence="4 5" key="1">
    <citation type="submission" date="2024-05" db="EMBL/GenBank/DDBJ databases">
        <title>Long read based assembly of the Candida bracarensis genome reveals expanded adhesin content.</title>
        <authorList>
            <person name="Marcet-Houben M."/>
            <person name="Ksiezopolska E."/>
            <person name="Gabaldon T."/>
        </authorList>
    </citation>
    <scope>NUCLEOTIDE SEQUENCE [LARGE SCALE GENOMIC DNA]</scope>
    <source>
        <strain evidence="4 5">CBM6</strain>
    </source>
</reference>
<feature type="repeat" description="WD" evidence="3">
    <location>
        <begin position="95"/>
        <end position="136"/>
    </location>
</feature>
<keyword evidence="5" id="KW-1185">Reference proteome</keyword>
<keyword evidence="2" id="KW-0677">Repeat</keyword>
<dbReference type="SUPFAM" id="SSF50978">
    <property type="entry name" value="WD40 repeat-like"/>
    <property type="match status" value="1"/>
</dbReference>
<dbReference type="Pfam" id="PF00400">
    <property type="entry name" value="WD40"/>
    <property type="match status" value="4"/>
</dbReference>
<dbReference type="InterPro" id="IPR019775">
    <property type="entry name" value="WD40_repeat_CS"/>
</dbReference>
<feature type="repeat" description="WD" evidence="3">
    <location>
        <begin position="195"/>
        <end position="229"/>
    </location>
</feature>
<dbReference type="InterPro" id="IPR036322">
    <property type="entry name" value="WD40_repeat_dom_sf"/>
</dbReference>
<feature type="repeat" description="WD" evidence="3">
    <location>
        <begin position="137"/>
        <end position="179"/>
    </location>
</feature>
<dbReference type="Gene3D" id="2.130.10.10">
    <property type="entry name" value="YVTN repeat-like/Quinoprotein amine dehydrogenase"/>
    <property type="match status" value="1"/>
</dbReference>
<evidence type="ECO:0000256" key="3">
    <source>
        <dbReference type="PROSITE-ProRule" id="PRU00221"/>
    </source>
</evidence>
<dbReference type="PROSITE" id="PS00678">
    <property type="entry name" value="WD_REPEATS_1"/>
    <property type="match status" value="1"/>
</dbReference>
<dbReference type="InterPro" id="IPR001680">
    <property type="entry name" value="WD40_rpt"/>
</dbReference>
<evidence type="ECO:0000256" key="2">
    <source>
        <dbReference type="ARBA" id="ARBA00022737"/>
    </source>
</evidence>
<dbReference type="PROSITE" id="PS50294">
    <property type="entry name" value="WD_REPEATS_REGION"/>
    <property type="match status" value="1"/>
</dbReference>
<proteinExistence type="predicted"/>
<comment type="caution">
    <text evidence="4">The sequence shown here is derived from an EMBL/GenBank/DDBJ whole genome shotgun (WGS) entry which is preliminary data.</text>
</comment>
<keyword evidence="1 3" id="KW-0853">WD repeat</keyword>
<dbReference type="EMBL" id="JBEVYD010000001">
    <property type="protein sequence ID" value="KAL3235323.1"/>
    <property type="molecule type" value="Genomic_DNA"/>
</dbReference>
<dbReference type="PANTHER" id="PTHR22847">
    <property type="entry name" value="WD40 REPEAT PROTEIN"/>
    <property type="match status" value="1"/>
</dbReference>
<protein>
    <submittedName>
        <fullName evidence="4">COMPASS component SWD3</fullName>
    </submittedName>
</protein>
<dbReference type="Proteomes" id="UP001623330">
    <property type="component" value="Unassembled WGS sequence"/>
</dbReference>
<dbReference type="InterPro" id="IPR015943">
    <property type="entry name" value="WD40/YVTN_repeat-like_dom_sf"/>
</dbReference>
<dbReference type="SMART" id="SM00320">
    <property type="entry name" value="WD40"/>
    <property type="match status" value="7"/>
</dbReference>
<organism evidence="4 5">
    <name type="scientific">Nakaseomyces bracarensis</name>
    <dbReference type="NCBI Taxonomy" id="273131"/>
    <lineage>
        <taxon>Eukaryota</taxon>
        <taxon>Fungi</taxon>
        <taxon>Dikarya</taxon>
        <taxon>Ascomycota</taxon>
        <taxon>Saccharomycotina</taxon>
        <taxon>Saccharomycetes</taxon>
        <taxon>Saccharomycetales</taxon>
        <taxon>Saccharomycetaceae</taxon>
        <taxon>Nakaseomyces</taxon>
    </lineage>
</organism>
<evidence type="ECO:0000256" key="1">
    <source>
        <dbReference type="ARBA" id="ARBA00022574"/>
    </source>
</evidence>